<dbReference type="PaxDb" id="3880-AES89340"/>
<dbReference type="AlphaFoldDB" id="G7JM97"/>
<reference evidence="2 4" key="1">
    <citation type="journal article" date="2011" name="Nature">
        <title>The Medicago genome provides insight into the evolution of rhizobial symbioses.</title>
        <authorList>
            <person name="Young N.D."/>
            <person name="Debelle F."/>
            <person name="Oldroyd G.E."/>
            <person name="Geurts R."/>
            <person name="Cannon S.B."/>
            <person name="Udvardi M.K."/>
            <person name="Benedito V.A."/>
            <person name="Mayer K.F."/>
            <person name="Gouzy J."/>
            <person name="Schoof H."/>
            <person name="Van de Peer Y."/>
            <person name="Proost S."/>
            <person name="Cook D.R."/>
            <person name="Meyers B.C."/>
            <person name="Spannagl M."/>
            <person name="Cheung F."/>
            <person name="De Mita S."/>
            <person name="Krishnakumar V."/>
            <person name="Gundlach H."/>
            <person name="Zhou S."/>
            <person name="Mudge J."/>
            <person name="Bharti A.K."/>
            <person name="Murray J.D."/>
            <person name="Naoumkina M.A."/>
            <person name="Rosen B."/>
            <person name="Silverstein K.A."/>
            <person name="Tang H."/>
            <person name="Rombauts S."/>
            <person name="Zhao P.X."/>
            <person name="Zhou P."/>
            <person name="Barbe V."/>
            <person name="Bardou P."/>
            <person name="Bechner M."/>
            <person name="Bellec A."/>
            <person name="Berger A."/>
            <person name="Berges H."/>
            <person name="Bidwell S."/>
            <person name="Bisseling T."/>
            <person name="Choisne N."/>
            <person name="Couloux A."/>
            <person name="Denny R."/>
            <person name="Deshpande S."/>
            <person name="Dai X."/>
            <person name="Doyle J.J."/>
            <person name="Dudez A.M."/>
            <person name="Farmer A.D."/>
            <person name="Fouteau S."/>
            <person name="Franken C."/>
            <person name="Gibelin C."/>
            <person name="Gish J."/>
            <person name="Goldstein S."/>
            <person name="Gonzalez A.J."/>
            <person name="Green P.J."/>
            <person name="Hallab A."/>
            <person name="Hartog M."/>
            <person name="Hua A."/>
            <person name="Humphray S.J."/>
            <person name="Jeong D.H."/>
            <person name="Jing Y."/>
            <person name="Jocker A."/>
            <person name="Kenton S.M."/>
            <person name="Kim D.J."/>
            <person name="Klee K."/>
            <person name="Lai H."/>
            <person name="Lang C."/>
            <person name="Lin S."/>
            <person name="Macmil S.L."/>
            <person name="Magdelenat G."/>
            <person name="Matthews L."/>
            <person name="McCorrison J."/>
            <person name="Monaghan E.L."/>
            <person name="Mun J.H."/>
            <person name="Najar F.Z."/>
            <person name="Nicholson C."/>
            <person name="Noirot C."/>
            <person name="O'Bleness M."/>
            <person name="Paule C.R."/>
            <person name="Poulain J."/>
            <person name="Prion F."/>
            <person name="Qin B."/>
            <person name="Qu C."/>
            <person name="Retzel E.F."/>
            <person name="Riddle C."/>
            <person name="Sallet E."/>
            <person name="Samain S."/>
            <person name="Samson N."/>
            <person name="Sanders I."/>
            <person name="Saurat O."/>
            <person name="Scarpelli C."/>
            <person name="Schiex T."/>
            <person name="Segurens B."/>
            <person name="Severin A.J."/>
            <person name="Sherrier D.J."/>
            <person name="Shi R."/>
            <person name="Sims S."/>
            <person name="Singer S.R."/>
            <person name="Sinharoy S."/>
            <person name="Sterck L."/>
            <person name="Viollet A."/>
            <person name="Wang B.B."/>
            <person name="Wang K."/>
            <person name="Wang M."/>
            <person name="Wang X."/>
            <person name="Warfsmann J."/>
            <person name="Weissenbach J."/>
            <person name="White D.D."/>
            <person name="White J.D."/>
            <person name="Wiley G.B."/>
            <person name="Wincker P."/>
            <person name="Xing Y."/>
            <person name="Yang L."/>
            <person name="Yao Z."/>
            <person name="Ying F."/>
            <person name="Zhai J."/>
            <person name="Zhou L."/>
            <person name="Zuber A."/>
            <person name="Denarie J."/>
            <person name="Dixon R.A."/>
            <person name="May G.D."/>
            <person name="Schwartz D.C."/>
            <person name="Rogers J."/>
            <person name="Quetier F."/>
            <person name="Town C.D."/>
            <person name="Roe B.A."/>
        </authorList>
    </citation>
    <scope>NUCLEOTIDE SEQUENCE [LARGE SCALE GENOMIC DNA]</scope>
    <source>
        <strain evidence="2">A17</strain>
        <strain evidence="3 4">cv. Jemalong A17</strain>
    </source>
</reference>
<dbReference type="Proteomes" id="UP000002051">
    <property type="component" value="Chromosome 4"/>
</dbReference>
<evidence type="ECO:0000256" key="1">
    <source>
        <dbReference type="SAM" id="MobiDB-lite"/>
    </source>
</evidence>
<reference evidence="3" key="3">
    <citation type="submission" date="2015-04" db="UniProtKB">
        <authorList>
            <consortium name="EnsemblPlants"/>
        </authorList>
    </citation>
    <scope>IDENTIFICATION</scope>
    <source>
        <strain evidence="3">cv. Jemalong A17</strain>
    </source>
</reference>
<feature type="compositionally biased region" description="Basic residues" evidence="1">
    <location>
        <begin position="31"/>
        <end position="42"/>
    </location>
</feature>
<feature type="region of interest" description="Disordered" evidence="1">
    <location>
        <begin position="167"/>
        <end position="204"/>
    </location>
</feature>
<feature type="region of interest" description="Disordered" evidence="1">
    <location>
        <begin position="31"/>
        <end position="61"/>
    </location>
</feature>
<sequence>MGDLQIQQESMLIPHKQKQSMIIPTSSMLHHHTHNNSVKRRSPSSSSAHQPSSKKHSFDASNLTRNGFSAITLPFSLRGNALSRCVSDPCTLPDQSMPVKGPSTALQPQPPISRCISEVIDPFEVKEAVARYLNSAKKTTPESDSMRLKRMKDRLKEMKKVWDEVMEVEEENEKEQQEEEPSPDAEDEKDEKEQEQEEHSLDSFVAEDEKVISQLHLLNYEESGGYGKDELGNDYEEAVSVEWVDKCLSLTFKCPCGKGYEVLICANNCYYKLV</sequence>
<keyword evidence="4" id="KW-1185">Reference proteome</keyword>
<evidence type="ECO:0000313" key="3">
    <source>
        <dbReference type="EnsemblPlants" id="AES89340"/>
    </source>
</evidence>
<dbReference type="EMBL" id="CM001220">
    <property type="protein sequence ID" value="AES89340.1"/>
    <property type="molecule type" value="Genomic_DNA"/>
</dbReference>
<reference evidence="2 4" key="2">
    <citation type="journal article" date="2014" name="BMC Genomics">
        <title>An improved genome release (version Mt4.0) for the model legume Medicago truncatula.</title>
        <authorList>
            <person name="Tang H."/>
            <person name="Krishnakumar V."/>
            <person name="Bidwell S."/>
            <person name="Rosen B."/>
            <person name="Chan A."/>
            <person name="Zhou S."/>
            <person name="Gentzbittel L."/>
            <person name="Childs K.L."/>
            <person name="Yandell M."/>
            <person name="Gundlach H."/>
            <person name="Mayer K.F."/>
            <person name="Schwartz D.C."/>
            <person name="Town C.D."/>
        </authorList>
    </citation>
    <scope>GENOME REANNOTATION</scope>
    <source>
        <strain evidence="3 4">cv. Jemalong A17</strain>
    </source>
</reference>
<dbReference type="HOGENOM" id="CLU_088734_0_0_1"/>
<evidence type="ECO:0000313" key="4">
    <source>
        <dbReference type="Proteomes" id="UP000002051"/>
    </source>
</evidence>
<evidence type="ECO:0000313" key="2">
    <source>
        <dbReference type="EMBL" id="AES89340.1"/>
    </source>
</evidence>
<gene>
    <name evidence="2" type="ordered locus">MTR_4g072710</name>
</gene>
<organism evidence="2 4">
    <name type="scientific">Medicago truncatula</name>
    <name type="common">Barrel medic</name>
    <name type="synonym">Medicago tribuloides</name>
    <dbReference type="NCBI Taxonomy" id="3880"/>
    <lineage>
        <taxon>Eukaryota</taxon>
        <taxon>Viridiplantae</taxon>
        <taxon>Streptophyta</taxon>
        <taxon>Embryophyta</taxon>
        <taxon>Tracheophyta</taxon>
        <taxon>Spermatophyta</taxon>
        <taxon>Magnoliopsida</taxon>
        <taxon>eudicotyledons</taxon>
        <taxon>Gunneridae</taxon>
        <taxon>Pentapetalae</taxon>
        <taxon>rosids</taxon>
        <taxon>fabids</taxon>
        <taxon>Fabales</taxon>
        <taxon>Fabaceae</taxon>
        <taxon>Papilionoideae</taxon>
        <taxon>50 kb inversion clade</taxon>
        <taxon>NPAAA clade</taxon>
        <taxon>Hologalegina</taxon>
        <taxon>IRL clade</taxon>
        <taxon>Trifolieae</taxon>
        <taxon>Medicago</taxon>
    </lineage>
</organism>
<dbReference type="EnsemblPlants" id="AES89340">
    <property type="protein sequence ID" value="AES89340"/>
    <property type="gene ID" value="MTR_4g072710"/>
</dbReference>
<proteinExistence type="predicted"/>
<feature type="compositionally biased region" description="Acidic residues" evidence="1">
    <location>
        <begin position="167"/>
        <end position="196"/>
    </location>
</feature>
<accession>G7JM97</accession>
<protein>
    <submittedName>
        <fullName evidence="2 3">Uncharacterized protein</fullName>
    </submittedName>
</protein>
<name>G7JM97_MEDTR</name>